<protein>
    <recommendedName>
        <fullName evidence="4">Cyclin</fullName>
    </recommendedName>
</protein>
<dbReference type="GeneID" id="17300468"/>
<accession>L1J725</accession>
<dbReference type="InterPro" id="IPR036915">
    <property type="entry name" value="Cyclin-like_sf"/>
</dbReference>
<dbReference type="OrthoDB" id="337735at2759"/>
<dbReference type="STRING" id="905079.L1J725"/>
<dbReference type="SUPFAM" id="SSF47954">
    <property type="entry name" value="Cyclin-like"/>
    <property type="match status" value="1"/>
</dbReference>
<dbReference type="InterPro" id="IPR013922">
    <property type="entry name" value="Cyclin_PHO80-like"/>
</dbReference>
<organism evidence="1">
    <name type="scientific">Guillardia theta (strain CCMP2712)</name>
    <name type="common">Cryptophyte</name>
    <dbReference type="NCBI Taxonomy" id="905079"/>
    <lineage>
        <taxon>Eukaryota</taxon>
        <taxon>Cryptophyceae</taxon>
        <taxon>Pyrenomonadales</taxon>
        <taxon>Geminigeraceae</taxon>
        <taxon>Guillardia</taxon>
    </lineage>
</organism>
<evidence type="ECO:0000313" key="2">
    <source>
        <dbReference type="EnsemblProtists" id="EKX43880"/>
    </source>
</evidence>
<dbReference type="RefSeq" id="XP_005830860.1">
    <property type="nucleotide sequence ID" value="XM_005830803.1"/>
</dbReference>
<dbReference type="AlphaFoldDB" id="L1J725"/>
<reference evidence="2" key="3">
    <citation type="submission" date="2016-03" db="UniProtKB">
        <authorList>
            <consortium name="EnsemblProtists"/>
        </authorList>
    </citation>
    <scope>IDENTIFICATION</scope>
</reference>
<dbReference type="EnsemblProtists" id="EKX43880">
    <property type="protein sequence ID" value="EKX43880"/>
    <property type="gene ID" value="GUITHDRAFT_87677"/>
</dbReference>
<name>L1J725_GUITC</name>
<sequence>MAKTSSPLIFRRQDGSTEIDRVLPQSKTQHFHAKPKAIEQIDVEKSETWLEEGHTLDLEFVPRIAEFLTLLSKKGDRILANKHSINAETVIRSNFHAQRRPKVSLKDYCDRICKYGGCSPGCLLLGLIYLDRLLAKWPGYIVSGCNVHRLILSATLLATKQWDDTHYNNAFWAKVGGISIEELNSLEYQFASKIRWNLHVQPDEMESYRRILSFTANDWSEMNPIGAKGKFESYSMRQLLDARGEVVARGLTAEKKACDQERARLASLLPAPVAA</sequence>
<evidence type="ECO:0000313" key="3">
    <source>
        <dbReference type="Proteomes" id="UP000011087"/>
    </source>
</evidence>
<dbReference type="KEGG" id="gtt:GUITHDRAFT_87677"/>
<dbReference type="Pfam" id="PF08613">
    <property type="entry name" value="Cyclin"/>
    <property type="match status" value="1"/>
</dbReference>
<dbReference type="PaxDb" id="55529-EKX43880"/>
<evidence type="ECO:0008006" key="4">
    <source>
        <dbReference type="Google" id="ProtNLM"/>
    </source>
</evidence>
<dbReference type="EMBL" id="JH993008">
    <property type="protein sequence ID" value="EKX43880.1"/>
    <property type="molecule type" value="Genomic_DNA"/>
</dbReference>
<dbReference type="Gene3D" id="1.10.472.10">
    <property type="entry name" value="Cyclin-like"/>
    <property type="match status" value="1"/>
</dbReference>
<dbReference type="CDD" id="cd20558">
    <property type="entry name" value="CYCLIN_ScPCL7-like"/>
    <property type="match status" value="1"/>
</dbReference>
<dbReference type="HOGENOM" id="CLU_1013543_0_0_1"/>
<dbReference type="PANTHER" id="PTHR15615:SF108">
    <property type="entry name" value="PROTEIN CNPPD1"/>
    <property type="match status" value="1"/>
</dbReference>
<evidence type="ECO:0000313" key="1">
    <source>
        <dbReference type="EMBL" id="EKX43880.1"/>
    </source>
</evidence>
<gene>
    <name evidence="1" type="ORF">GUITHDRAFT_87677</name>
</gene>
<dbReference type="Proteomes" id="UP000011087">
    <property type="component" value="Unassembled WGS sequence"/>
</dbReference>
<dbReference type="PANTHER" id="PTHR15615">
    <property type="match status" value="1"/>
</dbReference>
<dbReference type="GO" id="GO:0019901">
    <property type="term" value="F:protein kinase binding"/>
    <property type="evidence" value="ECO:0007669"/>
    <property type="project" value="InterPro"/>
</dbReference>
<dbReference type="eggNOG" id="KOG1674">
    <property type="taxonomic scope" value="Eukaryota"/>
</dbReference>
<proteinExistence type="predicted"/>
<keyword evidence="3" id="KW-1185">Reference proteome</keyword>
<reference evidence="3" key="2">
    <citation type="submission" date="2012-11" db="EMBL/GenBank/DDBJ databases">
        <authorList>
            <person name="Kuo A."/>
            <person name="Curtis B.A."/>
            <person name="Tanifuji G."/>
            <person name="Burki F."/>
            <person name="Gruber A."/>
            <person name="Irimia M."/>
            <person name="Maruyama S."/>
            <person name="Arias M.C."/>
            <person name="Ball S.G."/>
            <person name="Gile G.H."/>
            <person name="Hirakawa Y."/>
            <person name="Hopkins J.F."/>
            <person name="Rensing S.A."/>
            <person name="Schmutz J."/>
            <person name="Symeonidi A."/>
            <person name="Elias M."/>
            <person name="Eveleigh R.J."/>
            <person name="Herman E.K."/>
            <person name="Klute M.J."/>
            <person name="Nakayama T."/>
            <person name="Obornik M."/>
            <person name="Reyes-Prieto A."/>
            <person name="Armbrust E.V."/>
            <person name="Aves S.J."/>
            <person name="Beiko R.G."/>
            <person name="Coutinho P."/>
            <person name="Dacks J.B."/>
            <person name="Durnford D.G."/>
            <person name="Fast N.M."/>
            <person name="Green B.R."/>
            <person name="Grisdale C."/>
            <person name="Hempe F."/>
            <person name="Henrissat B."/>
            <person name="Hoppner M.P."/>
            <person name="Ishida K.-I."/>
            <person name="Kim E."/>
            <person name="Koreny L."/>
            <person name="Kroth P.G."/>
            <person name="Liu Y."/>
            <person name="Malik S.-B."/>
            <person name="Maier U.G."/>
            <person name="McRose D."/>
            <person name="Mock T."/>
            <person name="Neilson J.A."/>
            <person name="Onodera N.T."/>
            <person name="Poole A.M."/>
            <person name="Pritham E.J."/>
            <person name="Richards T.A."/>
            <person name="Rocap G."/>
            <person name="Roy S.W."/>
            <person name="Sarai C."/>
            <person name="Schaack S."/>
            <person name="Shirato S."/>
            <person name="Slamovits C.H."/>
            <person name="Spencer D.F."/>
            <person name="Suzuki S."/>
            <person name="Worden A.Z."/>
            <person name="Zauner S."/>
            <person name="Barry K."/>
            <person name="Bell C."/>
            <person name="Bharti A.K."/>
            <person name="Crow J.A."/>
            <person name="Grimwood J."/>
            <person name="Kramer R."/>
            <person name="Lindquist E."/>
            <person name="Lucas S."/>
            <person name="Salamov A."/>
            <person name="McFadden G.I."/>
            <person name="Lane C.E."/>
            <person name="Keeling P.J."/>
            <person name="Gray M.W."/>
            <person name="Grigoriev I.V."/>
            <person name="Archibald J.M."/>
        </authorList>
    </citation>
    <scope>NUCLEOTIDE SEQUENCE</scope>
    <source>
        <strain evidence="3">CCMP2712</strain>
    </source>
</reference>
<reference evidence="1 3" key="1">
    <citation type="journal article" date="2012" name="Nature">
        <title>Algal genomes reveal evolutionary mosaicism and the fate of nucleomorphs.</title>
        <authorList>
            <consortium name="DOE Joint Genome Institute"/>
            <person name="Curtis B.A."/>
            <person name="Tanifuji G."/>
            <person name="Burki F."/>
            <person name="Gruber A."/>
            <person name="Irimia M."/>
            <person name="Maruyama S."/>
            <person name="Arias M.C."/>
            <person name="Ball S.G."/>
            <person name="Gile G.H."/>
            <person name="Hirakawa Y."/>
            <person name="Hopkins J.F."/>
            <person name="Kuo A."/>
            <person name="Rensing S.A."/>
            <person name="Schmutz J."/>
            <person name="Symeonidi A."/>
            <person name="Elias M."/>
            <person name="Eveleigh R.J."/>
            <person name="Herman E.K."/>
            <person name="Klute M.J."/>
            <person name="Nakayama T."/>
            <person name="Obornik M."/>
            <person name="Reyes-Prieto A."/>
            <person name="Armbrust E.V."/>
            <person name="Aves S.J."/>
            <person name="Beiko R.G."/>
            <person name="Coutinho P."/>
            <person name="Dacks J.B."/>
            <person name="Durnford D.G."/>
            <person name="Fast N.M."/>
            <person name="Green B.R."/>
            <person name="Grisdale C.J."/>
            <person name="Hempel F."/>
            <person name="Henrissat B."/>
            <person name="Hoppner M.P."/>
            <person name="Ishida K."/>
            <person name="Kim E."/>
            <person name="Koreny L."/>
            <person name="Kroth P.G."/>
            <person name="Liu Y."/>
            <person name="Malik S.B."/>
            <person name="Maier U.G."/>
            <person name="McRose D."/>
            <person name="Mock T."/>
            <person name="Neilson J.A."/>
            <person name="Onodera N.T."/>
            <person name="Poole A.M."/>
            <person name="Pritham E.J."/>
            <person name="Richards T.A."/>
            <person name="Rocap G."/>
            <person name="Roy S.W."/>
            <person name="Sarai C."/>
            <person name="Schaack S."/>
            <person name="Shirato S."/>
            <person name="Slamovits C.H."/>
            <person name="Spencer D.F."/>
            <person name="Suzuki S."/>
            <person name="Worden A.Z."/>
            <person name="Zauner S."/>
            <person name="Barry K."/>
            <person name="Bell C."/>
            <person name="Bharti A.K."/>
            <person name="Crow J.A."/>
            <person name="Grimwood J."/>
            <person name="Kramer R."/>
            <person name="Lindquist E."/>
            <person name="Lucas S."/>
            <person name="Salamov A."/>
            <person name="McFadden G.I."/>
            <person name="Lane C.E."/>
            <person name="Keeling P.J."/>
            <person name="Gray M.W."/>
            <person name="Grigoriev I.V."/>
            <person name="Archibald J.M."/>
        </authorList>
    </citation>
    <scope>NUCLEOTIDE SEQUENCE</scope>
    <source>
        <strain evidence="1 3">CCMP2712</strain>
    </source>
</reference>